<dbReference type="InterPro" id="IPR016181">
    <property type="entry name" value="Acyl_CoA_acyltransferase"/>
</dbReference>
<evidence type="ECO:0000259" key="1">
    <source>
        <dbReference type="PROSITE" id="PS51186"/>
    </source>
</evidence>
<dbReference type="Gene3D" id="3.40.630.30">
    <property type="match status" value="1"/>
</dbReference>
<dbReference type="PROSITE" id="PS51186">
    <property type="entry name" value="GNAT"/>
    <property type="match status" value="1"/>
</dbReference>
<dbReference type="SUPFAM" id="SSF55729">
    <property type="entry name" value="Acyl-CoA N-acyltransferases (Nat)"/>
    <property type="match status" value="1"/>
</dbReference>
<proteinExistence type="predicted"/>
<protein>
    <submittedName>
        <fullName evidence="2">GNAT family N-acetyltransferase</fullName>
    </submittedName>
</protein>
<dbReference type="AlphaFoldDB" id="A0A2N6TPV5"/>
<sequence>MAIKMPIDLRPLRVEDATEMATVLSSRALYTFTGGEPPSADELARRYAFQTRGGSSDGTEEWINLIVTLGSSKQPIGYVQATVPRSGDATEIAWVIGKQWQGHGYAKEAVKLLSAYLAERGITHLIAHIHPEHLASQHVAAYAGMSPTAQVVDGEVRWERR</sequence>
<dbReference type="PANTHER" id="PTHR43792">
    <property type="entry name" value="GNAT FAMILY, PUTATIVE (AFU_ORTHOLOGUE AFUA_3G00765)-RELATED-RELATED"/>
    <property type="match status" value="1"/>
</dbReference>
<feature type="domain" description="N-acetyltransferase" evidence="1">
    <location>
        <begin position="7"/>
        <end position="161"/>
    </location>
</feature>
<gene>
    <name evidence="2" type="ORF">FNY97_13320</name>
</gene>
<organism evidence="2 3">
    <name type="scientific">Corynebacterium hiratae</name>
    <dbReference type="NCBI Taxonomy" id="3139423"/>
    <lineage>
        <taxon>Bacteria</taxon>
        <taxon>Bacillati</taxon>
        <taxon>Actinomycetota</taxon>
        <taxon>Actinomycetes</taxon>
        <taxon>Mycobacteriales</taxon>
        <taxon>Corynebacteriaceae</taxon>
        <taxon>Corynebacterium</taxon>
    </lineage>
</organism>
<name>A0A2N6TPV5_9CORY</name>
<dbReference type="InterPro" id="IPR051531">
    <property type="entry name" value="N-acetyltransferase"/>
</dbReference>
<evidence type="ECO:0000313" key="2">
    <source>
        <dbReference type="EMBL" id="TRX58343.1"/>
    </source>
</evidence>
<dbReference type="Proteomes" id="UP000320443">
    <property type="component" value="Unassembled WGS sequence"/>
</dbReference>
<comment type="caution">
    <text evidence="2">The sequence shown here is derived from an EMBL/GenBank/DDBJ whole genome shotgun (WGS) entry which is preliminary data.</text>
</comment>
<keyword evidence="3" id="KW-1185">Reference proteome</keyword>
<dbReference type="EMBL" id="VKDK01000039">
    <property type="protein sequence ID" value="TRX58343.1"/>
    <property type="molecule type" value="Genomic_DNA"/>
</dbReference>
<reference evidence="2 3" key="1">
    <citation type="submission" date="2019-07" db="EMBL/GenBank/DDBJ databases">
        <title>Draft genome of C. aurimucosum strain 2274.</title>
        <authorList>
            <person name="Pacheco L.G.C."/>
            <person name="Aguiar E.R.G.R."/>
            <person name="Santos C.S."/>
            <person name="Rocha D.J.P.G."/>
            <person name="Sant'Anna L.O."/>
            <person name="Mattos-Guaraldi A.L."/>
            <person name="Santos L.S."/>
        </authorList>
    </citation>
    <scope>NUCLEOTIDE SEQUENCE [LARGE SCALE GENOMIC DNA]</scope>
    <source>
        <strain evidence="2 3">2274</strain>
    </source>
</reference>
<dbReference type="GO" id="GO:0016747">
    <property type="term" value="F:acyltransferase activity, transferring groups other than amino-acyl groups"/>
    <property type="evidence" value="ECO:0007669"/>
    <property type="project" value="InterPro"/>
</dbReference>
<dbReference type="Pfam" id="PF13302">
    <property type="entry name" value="Acetyltransf_3"/>
    <property type="match status" value="1"/>
</dbReference>
<evidence type="ECO:0000313" key="3">
    <source>
        <dbReference type="Proteomes" id="UP000320443"/>
    </source>
</evidence>
<dbReference type="InterPro" id="IPR000182">
    <property type="entry name" value="GNAT_dom"/>
</dbReference>
<dbReference type="RefSeq" id="WP_070530305.1">
    <property type="nucleotide sequence ID" value="NZ_VKDK01000039.1"/>
</dbReference>
<dbReference type="CDD" id="cd04301">
    <property type="entry name" value="NAT_SF"/>
    <property type="match status" value="1"/>
</dbReference>
<accession>A0A2N6TPV5</accession>